<feature type="transmembrane region" description="Helical" evidence="6">
    <location>
        <begin position="343"/>
        <end position="362"/>
    </location>
</feature>
<dbReference type="PANTHER" id="PTHR42718">
    <property type="entry name" value="MAJOR FACILITATOR SUPERFAMILY MULTIDRUG TRANSPORTER MFSC"/>
    <property type="match status" value="1"/>
</dbReference>
<feature type="transmembrane region" description="Helical" evidence="6">
    <location>
        <begin position="408"/>
        <end position="431"/>
    </location>
</feature>
<sequence length="662" mass="68465">MGDAVVTHAKSPARPPNRLLTIVLCLSGIVVALQHTLVVPLLGKFPEILGIGYPSASWLVTVTLLTAAVATPILSRLADMFGKRRMMLVSLGTIVAGSVIAAVGGNFLAVLVGRGLQGLASALVPIGIAMLRDELPKARVASATAMMSATLGIGSALGLPLPGVLYEHFGWESIFWLSAIAAALLFVAVLAVVPESAIRVSGRFDIGGAVLLSVALVALLLVISQGGSWGWTSSSTLTAVAVAVFAFAAWFPFELRVDLPMVDLRTSARRPVLLTNLAALLVGISMYANLLATTQQLSMTTETGYGFGLSVLASGLCMVPAGLMMVVFAPISARMIERIGAKYTLLIGTGLLVVAYTARLFLTGSVPLIVMGAMFVMIGTAIAYSAMPMLIMGSVPITETASANGLNTLLRSVGTSISSGLISALLTAVTMDVAGQELPSLGAFRLVFVMAAVAALATLAVAVFIPRVEAPAVASARAGMSSGDEQVSDELIVTGTVRSAAGQPIRQAVITVLSTRGEPADWSRADNAGEFTVVLPAPGSYLVIAGADGWAPHSQVMDFAAGSVRPRVVLTRRLSLHGRVTAGGQPCAGAMVSLVKASGEHVAATVTAEDGTYELAQPPSGRYLVTVLGPDRRSVTRQVAILTRPPVVDFDLEHNLQPTGAQ</sequence>
<dbReference type="GO" id="GO:0005975">
    <property type="term" value="P:carbohydrate metabolic process"/>
    <property type="evidence" value="ECO:0007669"/>
    <property type="project" value="UniProtKB-ARBA"/>
</dbReference>
<proteinExistence type="predicted"/>
<keyword evidence="4 6" id="KW-1133">Transmembrane helix</keyword>
<dbReference type="Gene3D" id="2.60.40.1120">
    <property type="entry name" value="Carboxypeptidase-like, regulatory domain"/>
    <property type="match status" value="1"/>
</dbReference>
<dbReference type="PANTHER" id="PTHR42718:SF9">
    <property type="entry name" value="MAJOR FACILITATOR SUPERFAMILY MULTIDRUG TRANSPORTER MFSC"/>
    <property type="match status" value="1"/>
</dbReference>
<name>A0A1W0B7V9_9NOCA</name>
<protein>
    <submittedName>
        <fullName evidence="8">MFS transporter</fullName>
    </submittedName>
</protein>
<dbReference type="SUPFAM" id="SSF103473">
    <property type="entry name" value="MFS general substrate transporter"/>
    <property type="match status" value="1"/>
</dbReference>
<dbReference type="InterPro" id="IPR013783">
    <property type="entry name" value="Ig-like_fold"/>
</dbReference>
<keyword evidence="5 6" id="KW-0472">Membrane</keyword>
<dbReference type="AlphaFoldDB" id="A0A1W0B7V9"/>
<evidence type="ECO:0000256" key="4">
    <source>
        <dbReference type="ARBA" id="ARBA00022989"/>
    </source>
</evidence>
<dbReference type="Gene3D" id="1.20.1250.20">
    <property type="entry name" value="MFS general substrate transporter like domains"/>
    <property type="match status" value="2"/>
</dbReference>
<feature type="transmembrane region" description="Helical" evidence="6">
    <location>
        <begin position="173"/>
        <end position="192"/>
    </location>
</feature>
<dbReference type="STRING" id="1538463.B0T36_05050"/>
<comment type="caution">
    <text evidence="8">The sequence shown here is derived from an EMBL/GenBank/DDBJ whole genome shotgun (WGS) entry which is preliminary data.</text>
</comment>
<dbReference type="InterPro" id="IPR036259">
    <property type="entry name" value="MFS_trans_sf"/>
</dbReference>
<accession>A0A1W0B7V9</accession>
<dbReference type="InterPro" id="IPR011701">
    <property type="entry name" value="MFS"/>
</dbReference>
<feature type="transmembrane region" description="Helical" evidence="6">
    <location>
        <begin position="55"/>
        <end position="74"/>
    </location>
</feature>
<feature type="transmembrane region" description="Helical" evidence="6">
    <location>
        <begin position="443"/>
        <end position="465"/>
    </location>
</feature>
<keyword evidence="2" id="KW-0813">Transport</keyword>
<feature type="transmembrane region" description="Helical" evidence="6">
    <location>
        <begin position="272"/>
        <end position="292"/>
    </location>
</feature>
<feature type="domain" description="Major facilitator superfamily (MFS) profile" evidence="7">
    <location>
        <begin position="20"/>
        <end position="469"/>
    </location>
</feature>
<evidence type="ECO:0000256" key="5">
    <source>
        <dbReference type="ARBA" id="ARBA00023136"/>
    </source>
</evidence>
<feature type="transmembrane region" description="Helical" evidence="6">
    <location>
        <begin position="86"/>
        <end position="109"/>
    </location>
</feature>
<feature type="transmembrane region" description="Helical" evidence="6">
    <location>
        <begin position="204"/>
        <end position="223"/>
    </location>
</feature>
<comment type="subcellular location">
    <subcellularLocation>
        <location evidence="1">Cell membrane</location>
        <topology evidence="1">Multi-pass membrane protein</topology>
    </subcellularLocation>
</comment>
<dbReference type="GO" id="GO:0022857">
    <property type="term" value="F:transmembrane transporter activity"/>
    <property type="evidence" value="ECO:0007669"/>
    <property type="project" value="InterPro"/>
</dbReference>
<dbReference type="OrthoDB" id="4484751at2"/>
<dbReference type="EMBL" id="MUMY01000009">
    <property type="protein sequence ID" value="ONM48452.1"/>
    <property type="molecule type" value="Genomic_DNA"/>
</dbReference>
<organism evidence="8 9">
    <name type="scientific">Nocardia donostiensis</name>
    <dbReference type="NCBI Taxonomy" id="1538463"/>
    <lineage>
        <taxon>Bacteria</taxon>
        <taxon>Bacillati</taxon>
        <taxon>Actinomycetota</taxon>
        <taxon>Actinomycetes</taxon>
        <taxon>Mycobacteriales</taxon>
        <taxon>Nocardiaceae</taxon>
        <taxon>Nocardia</taxon>
    </lineage>
</organism>
<dbReference type="GO" id="GO:0005886">
    <property type="term" value="C:plasma membrane"/>
    <property type="evidence" value="ECO:0007669"/>
    <property type="project" value="UniProtKB-SubCell"/>
</dbReference>
<evidence type="ECO:0000259" key="7">
    <source>
        <dbReference type="PROSITE" id="PS50850"/>
    </source>
</evidence>
<evidence type="ECO:0000256" key="1">
    <source>
        <dbReference type="ARBA" id="ARBA00004651"/>
    </source>
</evidence>
<keyword evidence="9" id="KW-1185">Reference proteome</keyword>
<dbReference type="PROSITE" id="PS50850">
    <property type="entry name" value="MFS"/>
    <property type="match status" value="1"/>
</dbReference>
<dbReference type="Pfam" id="PF13620">
    <property type="entry name" value="CarboxypepD_reg"/>
    <property type="match status" value="2"/>
</dbReference>
<dbReference type="CDD" id="cd17504">
    <property type="entry name" value="MFS_MMR_MDR_like"/>
    <property type="match status" value="1"/>
</dbReference>
<evidence type="ECO:0000256" key="6">
    <source>
        <dbReference type="SAM" id="Phobius"/>
    </source>
</evidence>
<gene>
    <name evidence="8" type="ORF">B0T46_12155</name>
</gene>
<evidence type="ECO:0000256" key="3">
    <source>
        <dbReference type="ARBA" id="ARBA00022692"/>
    </source>
</evidence>
<feature type="transmembrane region" description="Helical" evidence="6">
    <location>
        <begin position="19"/>
        <end position="43"/>
    </location>
</feature>
<dbReference type="InterPro" id="IPR008969">
    <property type="entry name" value="CarboxyPept-like_regulatory"/>
</dbReference>
<evidence type="ECO:0000313" key="9">
    <source>
        <dbReference type="Proteomes" id="UP000188836"/>
    </source>
</evidence>
<dbReference type="Pfam" id="PF07690">
    <property type="entry name" value="MFS_1"/>
    <property type="match status" value="1"/>
</dbReference>
<feature type="transmembrane region" description="Helical" evidence="6">
    <location>
        <begin position="368"/>
        <end position="387"/>
    </location>
</feature>
<dbReference type="Proteomes" id="UP000188836">
    <property type="component" value="Unassembled WGS sequence"/>
</dbReference>
<dbReference type="SUPFAM" id="SSF49464">
    <property type="entry name" value="Carboxypeptidase regulatory domain-like"/>
    <property type="match status" value="2"/>
</dbReference>
<keyword evidence="3 6" id="KW-0812">Transmembrane</keyword>
<reference evidence="8 9" key="1">
    <citation type="journal article" date="2016" name="Antonie Van Leeuwenhoek">
        <title>Nocardia donostiensis sp. nov., isolated from human respiratory specimens.</title>
        <authorList>
            <person name="Ercibengoa M."/>
            <person name="Bell M."/>
            <person name="Marimon J.M."/>
            <person name="Humrighouse B."/>
            <person name="Klenk H.P."/>
            <person name="Potter G."/>
            <person name="Perez-Trallero E."/>
        </authorList>
    </citation>
    <scope>NUCLEOTIDE SEQUENCE [LARGE SCALE GENOMIC DNA]</scope>
    <source>
        <strain evidence="8 9">X1655</strain>
    </source>
</reference>
<feature type="transmembrane region" description="Helical" evidence="6">
    <location>
        <begin position="143"/>
        <end position="161"/>
    </location>
</feature>
<feature type="transmembrane region" description="Helical" evidence="6">
    <location>
        <begin position="304"/>
        <end position="331"/>
    </location>
</feature>
<evidence type="ECO:0000313" key="8">
    <source>
        <dbReference type="EMBL" id="ONM48452.1"/>
    </source>
</evidence>
<evidence type="ECO:0000256" key="2">
    <source>
        <dbReference type="ARBA" id="ARBA00022448"/>
    </source>
</evidence>
<dbReference type="InterPro" id="IPR020846">
    <property type="entry name" value="MFS_dom"/>
</dbReference>
<feature type="transmembrane region" description="Helical" evidence="6">
    <location>
        <begin position="229"/>
        <end position="251"/>
    </location>
</feature>
<dbReference type="Gene3D" id="2.60.40.10">
    <property type="entry name" value="Immunoglobulins"/>
    <property type="match status" value="1"/>
</dbReference>